<organism evidence="5 6">
    <name type="scientific">Lithospermum erythrorhizon</name>
    <name type="common">Purple gromwell</name>
    <name type="synonym">Lithospermum officinale var. erythrorhizon</name>
    <dbReference type="NCBI Taxonomy" id="34254"/>
    <lineage>
        <taxon>Eukaryota</taxon>
        <taxon>Viridiplantae</taxon>
        <taxon>Streptophyta</taxon>
        <taxon>Embryophyta</taxon>
        <taxon>Tracheophyta</taxon>
        <taxon>Spermatophyta</taxon>
        <taxon>Magnoliopsida</taxon>
        <taxon>eudicotyledons</taxon>
        <taxon>Gunneridae</taxon>
        <taxon>Pentapetalae</taxon>
        <taxon>asterids</taxon>
        <taxon>lamiids</taxon>
        <taxon>Boraginales</taxon>
        <taxon>Boraginaceae</taxon>
        <taxon>Boraginoideae</taxon>
        <taxon>Lithospermeae</taxon>
        <taxon>Lithospermum</taxon>
    </lineage>
</organism>
<dbReference type="PROSITE" id="PS01031">
    <property type="entry name" value="SHSP"/>
    <property type="match status" value="1"/>
</dbReference>
<dbReference type="CDD" id="cd06464">
    <property type="entry name" value="ACD_sHsps-like"/>
    <property type="match status" value="1"/>
</dbReference>
<comment type="similarity">
    <text evidence="2 3">Belongs to the small heat shock protein (HSP20) family.</text>
</comment>
<comment type="caution">
    <text evidence="5">The sequence shown here is derived from an EMBL/GenBank/DDBJ whole genome shotgun (WGS) entry which is preliminary data.</text>
</comment>
<dbReference type="InterPro" id="IPR044587">
    <property type="entry name" value="HSP21-like"/>
</dbReference>
<feature type="domain" description="SHSP" evidence="4">
    <location>
        <begin position="115"/>
        <end position="232"/>
    </location>
</feature>
<evidence type="ECO:0000259" key="4">
    <source>
        <dbReference type="PROSITE" id="PS01031"/>
    </source>
</evidence>
<accession>A0AAV3P7E8</accession>
<dbReference type="AlphaFoldDB" id="A0AAV3P7E8"/>
<evidence type="ECO:0000313" key="6">
    <source>
        <dbReference type="Proteomes" id="UP001454036"/>
    </source>
</evidence>
<evidence type="ECO:0000313" key="5">
    <source>
        <dbReference type="EMBL" id="GAA0147495.1"/>
    </source>
</evidence>
<gene>
    <name evidence="5" type="ORF">LIER_36528</name>
</gene>
<evidence type="ECO:0000256" key="3">
    <source>
        <dbReference type="RuleBase" id="RU003616"/>
    </source>
</evidence>
<dbReference type="InterPro" id="IPR008978">
    <property type="entry name" value="HSP20-like_chaperone"/>
</dbReference>
<evidence type="ECO:0000256" key="1">
    <source>
        <dbReference type="ARBA" id="ARBA00023016"/>
    </source>
</evidence>
<dbReference type="PANTHER" id="PTHR46733">
    <property type="entry name" value="26.5 KDA HEAT SHOCK PROTEIN, MITOCHONDRIAL"/>
    <property type="match status" value="1"/>
</dbReference>
<dbReference type="PANTHER" id="PTHR46733:SF3">
    <property type="entry name" value="26.5 KDA HEAT SHOCK PROTEIN, MITOCHONDRIAL"/>
    <property type="match status" value="1"/>
</dbReference>
<dbReference type="Pfam" id="PF00011">
    <property type="entry name" value="HSP20"/>
    <property type="match status" value="1"/>
</dbReference>
<proteinExistence type="inferred from homology"/>
<dbReference type="SUPFAM" id="SSF49764">
    <property type="entry name" value="HSP20-like chaperones"/>
    <property type="match status" value="1"/>
</dbReference>
<keyword evidence="6" id="KW-1185">Reference proteome</keyword>
<dbReference type="InterPro" id="IPR002068">
    <property type="entry name" value="A-crystallin/Hsp20_dom"/>
</dbReference>
<dbReference type="GO" id="GO:0009408">
    <property type="term" value="P:response to heat"/>
    <property type="evidence" value="ECO:0007669"/>
    <property type="project" value="InterPro"/>
</dbReference>
<reference evidence="5 6" key="1">
    <citation type="submission" date="2024-01" db="EMBL/GenBank/DDBJ databases">
        <title>The complete chloroplast genome sequence of Lithospermum erythrorhizon: insights into the phylogenetic relationship among Boraginaceae species and the maternal lineages of purple gromwells.</title>
        <authorList>
            <person name="Okada T."/>
            <person name="Watanabe K."/>
        </authorList>
    </citation>
    <scope>NUCLEOTIDE SEQUENCE [LARGE SCALE GENOMIC DNA]</scope>
</reference>
<keyword evidence="1" id="KW-0346">Stress response</keyword>
<evidence type="ECO:0000256" key="2">
    <source>
        <dbReference type="PROSITE-ProRule" id="PRU00285"/>
    </source>
</evidence>
<protein>
    <recommendedName>
        <fullName evidence="4">SHSP domain-containing protein</fullName>
    </recommendedName>
</protein>
<dbReference type="Proteomes" id="UP001454036">
    <property type="component" value="Unassembled WGS sequence"/>
</dbReference>
<dbReference type="Gene3D" id="2.60.40.790">
    <property type="match status" value="1"/>
</dbReference>
<dbReference type="EMBL" id="BAABME010016799">
    <property type="protein sequence ID" value="GAA0147495.1"/>
    <property type="molecule type" value="Genomic_DNA"/>
</dbReference>
<name>A0AAV3P7E8_LITER</name>
<sequence length="232" mass="26390">MALARLVLKNLQQLVVSPSSSAMSQNVCQRGLNNFQNKKCSSELLRRFATAANEEKSQGKEISVSEGGKKYKPFPRRRRRNLWRRNTSDFAPSIWEFLPSGLGNALLQATDNMNKLLESLPSQLIGRVKEQDEYYKLRYEVPGLGKDDVKITVEDGVLSIKGEYNEEKGSEVSEDDDEYWSSKSYGYYNTSLMLPDDAKLDEIKAEMKDGVLNITIPRTEKPKKDVKEILVQ</sequence>